<keyword evidence="10" id="KW-0732">Signal</keyword>
<evidence type="ECO:0000256" key="1">
    <source>
        <dbReference type="ARBA" id="ARBA00001971"/>
    </source>
</evidence>
<sequence>MLTALALLLLPAALACLVAGIVWTRRRGAESSGRQEQWQLPPAPPGRWPVIGHFHLLGPLPHQTLAELAKRHGPNLMSLHLGSVLAIVASTPQAAQLLLQSHDHCFASRHRSAATLHLGFNRSDILTSPPSAYWRRMRQLCSSDLFSPKRILSFQPMRAAGVRSLLSEILAHRDSPMQLRPALLTTMLDIIAKMAIGRSLSRVSCHATDLMSEGYERRLKAVAQQWGSLLQGVLDERRWADEGDRRHSGSSSAMGTDVLDVLLSLPELTDDNIKGVIANMFMGGTDTTAITIEWALAELLANPPTLKALQNELDMVVGTTRLVEEEDLTNLPYLQAVVKETMRLHPVGPFLVPHQSSQACEVGEYKIPADTRVLVNVWAIGRDPNVWDNPSRFDPNRFMEKGSYSHVNVYGRHFELIPFGSGKRKCPALSLGLLSVHFFVASLVQAFDWKLPSTSPIVDFEEKYGLAVTLASPLCIIPSPRVDKFSVDRCCLN</sequence>
<evidence type="ECO:0000256" key="7">
    <source>
        <dbReference type="ARBA" id="ARBA00023033"/>
    </source>
</evidence>
<keyword evidence="5 9" id="KW-0560">Oxidoreductase</keyword>
<dbReference type="InterPro" id="IPR036396">
    <property type="entry name" value="Cyt_P450_sf"/>
</dbReference>
<keyword evidence="12" id="KW-1185">Reference proteome</keyword>
<comment type="similarity">
    <text evidence="2 9">Belongs to the cytochrome P450 family.</text>
</comment>
<dbReference type="AlphaFoldDB" id="A0A9D4UHM7"/>
<feature type="binding site" description="axial binding residue" evidence="8">
    <location>
        <position position="426"/>
    </location>
    <ligand>
        <name>heme</name>
        <dbReference type="ChEBI" id="CHEBI:30413"/>
    </ligand>
    <ligandPart>
        <name>Fe</name>
        <dbReference type="ChEBI" id="CHEBI:18248"/>
    </ligandPart>
</feature>
<evidence type="ECO:0000256" key="8">
    <source>
        <dbReference type="PIRSR" id="PIRSR602401-1"/>
    </source>
</evidence>
<dbReference type="Proteomes" id="UP000886520">
    <property type="component" value="Chromosome 17"/>
</dbReference>
<evidence type="ECO:0000256" key="3">
    <source>
        <dbReference type="ARBA" id="ARBA00022617"/>
    </source>
</evidence>
<dbReference type="PANTHER" id="PTHR47944">
    <property type="entry name" value="CYTOCHROME P450 98A9"/>
    <property type="match status" value="1"/>
</dbReference>
<dbReference type="InterPro" id="IPR001128">
    <property type="entry name" value="Cyt_P450"/>
</dbReference>
<keyword evidence="4 8" id="KW-0479">Metal-binding</keyword>
<evidence type="ECO:0000256" key="2">
    <source>
        <dbReference type="ARBA" id="ARBA00010617"/>
    </source>
</evidence>
<proteinExistence type="inferred from homology"/>
<keyword evidence="7 9" id="KW-0503">Monooxygenase</keyword>
<dbReference type="GO" id="GO:0005506">
    <property type="term" value="F:iron ion binding"/>
    <property type="evidence" value="ECO:0007669"/>
    <property type="project" value="InterPro"/>
</dbReference>
<gene>
    <name evidence="11" type="ORF">GOP47_0017999</name>
</gene>
<dbReference type="GO" id="GO:0044550">
    <property type="term" value="P:secondary metabolite biosynthetic process"/>
    <property type="evidence" value="ECO:0007669"/>
    <property type="project" value="UniProtKB-ARBA"/>
</dbReference>
<protein>
    <recommendedName>
        <fullName evidence="13">Cytochrome P450</fullName>
    </recommendedName>
</protein>
<dbReference type="FunFam" id="1.10.630.10:FF:000126">
    <property type="entry name" value="Predicted protein"/>
    <property type="match status" value="1"/>
</dbReference>
<evidence type="ECO:0000256" key="6">
    <source>
        <dbReference type="ARBA" id="ARBA00023004"/>
    </source>
</evidence>
<evidence type="ECO:0000256" key="10">
    <source>
        <dbReference type="SAM" id="SignalP"/>
    </source>
</evidence>
<dbReference type="GO" id="GO:0016705">
    <property type="term" value="F:oxidoreductase activity, acting on paired donors, with incorporation or reduction of molecular oxygen"/>
    <property type="evidence" value="ECO:0007669"/>
    <property type="project" value="InterPro"/>
</dbReference>
<comment type="caution">
    <text evidence="11">The sequence shown here is derived from an EMBL/GenBank/DDBJ whole genome shotgun (WGS) entry which is preliminary data.</text>
</comment>
<dbReference type="EMBL" id="JABFUD020000017">
    <property type="protein sequence ID" value="KAI5067471.1"/>
    <property type="molecule type" value="Genomic_DNA"/>
</dbReference>
<dbReference type="SUPFAM" id="SSF48264">
    <property type="entry name" value="Cytochrome P450"/>
    <property type="match status" value="1"/>
</dbReference>
<dbReference type="InterPro" id="IPR017972">
    <property type="entry name" value="Cyt_P450_CS"/>
</dbReference>
<dbReference type="PRINTS" id="PR00385">
    <property type="entry name" value="P450"/>
</dbReference>
<feature type="signal peptide" evidence="10">
    <location>
        <begin position="1"/>
        <end position="20"/>
    </location>
</feature>
<evidence type="ECO:0008006" key="13">
    <source>
        <dbReference type="Google" id="ProtNLM"/>
    </source>
</evidence>
<dbReference type="CDD" id="cd20618">
    <property type="entry name" value="CYP71_clan"/>
    <property type="match status" value="1"/>
</dbReference>
<comment type="cofactor">
    <cofactor evidence="1 8">
        <name>heme</name>
        <dbReference type="ChEBI" id="CHEBI:30413"/>
    </cofactor>
</comment>
<dbReference type="PANTHER" id="PTHR47944:SF4">
    <property type="entry name" value="OS09G0441700 PROTEIN"/>
    <property type="match status" value="1"/>
</dbReference>
<name>A0A9D4UHM7_ADICA</name>
<feature type="chain" id="PRO_5039074263" description="Cytochrome P450" evidence="10">
    <location>
        <begin position="21"/>
        <end position="493"/>
    </location>
</feature>
<dbReference type="Gene3D" id="1.10.630.10">
    <property type="entry name" value="Cytochrome P450"/>
    <property type="match status" value="1"/>
</dbReference>
<dbReference type="InterPro" id="IPR002401">
    <property type="entry name" value="Cyt_P450_E_grp-I"/>
</dbReference>
<evidence type="ECO:0000313" key="12">
    <source>
        <dbReference type="Proteomes" id="UP000886520"/>
    </source>
</evidence>
<evidence type="ECO:0000313" key="11">
    <source>
        <dbReference type="EMBL" id="KAI5067471.1"/>
    </source>
</evidence>
<dbReference type="PROSITE" id="PS00086">
    <property type="entry name" value="CYTOCHROME_P450"/>
    <property type="match status" value="1"/>
</dbReference>
<dbReference type="PRINTS" id="PR00463">
    <property type="entry name" value="EP450I"/>
</dbReference>
<dbReference type="Pfam" id="PF00067">
    <property type="entry name" value="p450"/>
    <property type="match status" value="2"/>
</dbReference>
<evidence type="ECO:0000256" key="4">
    <source>
        <dbReference type="ARBA" id="ARBA00022723"/>
    </source>
</evidence>
<dbReference type="GO" id="GO:0020037">
    <property type="term" value="F:heme binding"/>
    <property type="evidence" value="ECO:0007669"/>
    <property type="project" value="InterPro"/>
</dbReference>
<keyword evidence="6 8" id="KW-0408">Iron</keyword>
<dbReference type="OrthoDB" id="2789670at2759"/>
<accession>A0A9D4UHM7</accession>
<keyword evidence="3 8" id="KW-0349">Heme</keyword>
<evidence type="ECO:0000256" key="9">
    <source>
        <dbReference type="RuleBase" id="RU000461"/>
    </source>
</evidence>
<evidence type="ECO:0000256" key="5">
    <source>
        <dbReference type="ARBA" id="ARBA00023002"/>
    </source>
</evidence>
<organism evidence="11 12">
    <name type="scientific">Adiantum capillus-veneris</name>
    <name type="common">Maidenhair fern</name>
    <dbReference type="NCBI Taxonomy" id="13818"/>
    <lineage>
        <taxon>Eukaryota</taxon>
        <taxon>Viridiplantae</taxon>
        <taxon>Streptophyta</taxon>
        <taxon>Embryophyta</taxon>
        <taxon>Tracheophyta</taxon>
        <taxon>Polypodiopsida</taxon>
        <taxon>Polypodiidae</taxon>
        <taxon>Polypodiales</taxon>
        <taxon>Pteridineae</taxon>
        <taxon>Pteridaceae</taxon>
        <taxon>Vittarioideae</taxon>
        <taxon>Adiantum</taxon>
    </lineage>
</organism>
<reference evidence="11" key="1">
    <citation type="submission" date="2021-01" db="EMBL/GenBank/DDBJ databases">
        <title>Adiantum capillus-veneris genome.</title>
        <authorList>
            <person name="Fang Y."/>
            <person name="Liao Q."/>
        </authorList>
    </citation>
    <scope>NUCLEOTIDE SEQUENCE</scope>
    <source>
        <strain evidence="11">H3</strain>
        <tissue evidence="11">Leaf</tissue>
    </source>
</reference>
<dbReference type="GO" id="GO:0004497">
    <property type="term" value="F:monooxygenase activity"/>
    <property type="evidence" value="ECO:0007669"/>
    <property type="project" value="UniProtKB-KW"/>
</dbReference>